<dbReference type="AlphaFoldDB" id="A0A2P8E9R1"/>
<comment type="subcellular location">
    <subcellularLocation>
        <location evidence="1">Cytoplasm</location>
    </subcellularLocation>
</comment>
<dbReference type="PRINTS" id="PR00080">
    <property type="entry name" value="SDRFAMILY"/>
</dbReference>
<dbReference type="Gene3D" id="3.40.50.720">
    <property type="entry name" value="NAD(P)-binding Rossmann-like Domain"/>
    <property type="match status" value="1"/>
</dbReference>
<organism evidence="6 7">
    <name type="scientific">Cecembia rubra</name>
    <dbReference type="NCBI Taxonomy" id="1485585"/>
    <lineage>
        <taxon>Bacteria</taxon>
        <taxon>Pseudomonadati</taxon>
        <taxon>Bacteroidota</taxon>
        <taxon>Cytophagia</taxon>
        <taxon>Cytophagales</taxon>
        <taxon>Cyclobacteriaceae</taxon>
        <taxon>Cecembia</taxon>
    </lineage>
</organism>
<dbReference type="InterPro" id="IPR036291">
    <property type="entry name" value="NAD(P)-bd_dom_sf"/>
</dbReference>
<keyword evidence="4" id="KW-0560">Oxidoreductase</keyword>
<dbReference type="EMBL" id="PYGF01000002">
    <property type="protein sequence ID" value="PSL06212.1"/>
    <property type="molecule type" value="Genomic_DNA"/>
</dbReference>
<accession>A0A2P8E9R1</accession>
<evidence type="ECO:0000313" key="7">
    <source>
        <dbReference type="Proteomes" id="UP000240708"/>
    </source>
</evidence>
<dbReference type="OrthoDB" id="9794387at2"/>
<dbReference type="SUPFAM" id="SSF51735">
    <property type="entry name" value="NAD(P)-binding Rossmann-fold domains"/>
    <property type="match status" value="1"/>
</dbReference>
<name>A0A2P8E9R1_9BACT</name>
<keyword evidence="7" id="KW-1185">Reference proteome</keyword>
<dbReference type="Pfam" id="PF00106">
    <property type="entry name" value="adh_short"/>
    <property type="match status" value="1"/>
</dbReference>
<dbReference type="PRINTS" id="PR00081">
    <property type="entry name" value="GDHRDH"/>
</dbReference>
<protein>
    <submittedName>
        <fullName evidence="6">Benzil reductase ((S)-benzoin forming)</fullName>
    </submittedName>
</protein>
<evidence type="ECO:0000256" key="2">
    <source>
        <dbReference type="ARBA" id="ARBA00022490"/>
    </source>
</evidence>
<dbReference type="PANTHER" id="PTHR44085:SF2">
    <property type="entry name" value="SEPIAPTERIN REDUCTASE"/>
    <property type="match status" value="1"/>
</dbReference>
<evidence type="ECO:0000256" key="3">
    <source>
        <dbReference type="ARBA" id="ARBA00022857"/>
    </source>
</evidence>
<comment type="caution">
    <text evidence="6">The sequence shown here is derived from an EMBL/GenBank/DDBJ whole genome shotgun (WGS) entry which is preliminary data.</text>
</comment>
<dbReference type="InterPro" id="IPR051721">
    <property type="entry name" value="Biopterin_syn/organic_redct"/>
</dbReference>
<evidence type="ECO:0000313" key="6">
    <source>
        <dbReference type="EMBL" id="PSL06212.1"/>
    </source>
</evidence>
<dbReference type="PROSITE" id="PS00061">
    <property type="entry name" value="ADH_SHORT"/>
    <property type="match status" value="1"/>
</dbReference>
<dbReference type="RefSeq" id="WP_106566171.1">
    <property type="nucleotide sequence ID" value="NZ_PYGF01000002.1"/>
</dbReference>
<dbReference type="GO" id="GO:0005737">
    <property type="term" value="C:cytoplasm"/>
    <property type="evidence" value="ECO:0007669"/>
    <property type="project" value="UniProtKB-SubCell"/>
</dbReference>
<proteinExistence type="inferred from homology"/>
<comment type="similarity">
    <text evidence="5">Belongs to the short-chain dehydrogenases/reductases (SDR) family.</text>
</comment>
<evidence type="ECO:0000256" key="1">
    <source>
        <dbReference type="ARBA" id="ARBA00004496"/>
    </source>
</evidence>
<evidence type="ECO:0000256" key="5">
    <source>
        <dbReference type="RuleBase" id="RU000363"/>
    </source>
</evidence>
<keyword evidence="3" id="KW-0521">NADP</keyword>
<evidence type="ECO:0000256" key="4">
    <source>
        <dbReference type="ARBA" id="ARBA00023002"/>
    </source>
</evidence>
<dbReference type="PANTHER" id="PTHR44085">
    <property type="entry name" value="SEPIAPTERIN REDUCTASE"/>
    <property type="match status" value="1"/>
</dbReference>
<gene>
    <name evidence="6" type="ORF">CLV48_10226</name>
</gene>
<dbReference type="InterPro" id="IPR020904">
    <property type="entry name" value="Sc_DH/Rdtase_CS"/>
</dbReference>
<reference evidence="6 7" key="1">
    <citation type="submission" date="2018-03" db="EMBL/GenBank/DDBJ databases">
        <title>Genomic Encyclopedia of Archaeal and Bacterial Type Strains, Phase II (KMG-II): from individual species to whole genera.</title>
        <authorList>
            <person name="Goeker M."/>
        </authorList>
    </citation>
    <scope>NUCLEOTIDE SEQUENCE [LARGE SCALE GENOMIC DNA]</scope>
    <source>
        <strain evidence="6 7">DSM 28057</strain>
    </source>
</reference>
<dbReference type="InterPro" id="IPR002347">
    <property type="entry name" value="SDR_fam"/>
</dbReference>
<dbReference type="GO" id="GO:0004757">
    <property type="term" value="F:sepiapterin reductase (NADP+) activity"/>
    <property type="evidence" value="ECO:0007669"/>
    <property type="project" value="TreeGrafter"/>
</dbReference>
<sequence length="246" mass="27108">MSSKSALYIVTGSSKGIGEALVKKLLEEPNNRVIGMARSQMELFHPNFKFIQIDLSNFQEILEHIDDIFPEESFAKVVLVNNAGWIGEIVHLGNMTPVGIYKTFVLNTIAPTVLMNAFIKKYGNQMEVERLIVNISSGAAKKAIDGWACYSASKAAINMLSEAVAIEASLDNTGIRVFSVAPGVVDTDMQSEIRKAEVESFSSLLKFVGLKENQLLSTPDHAAKKLLELIQNPGNFEEVLQDVREF</sequence>
<dbReference type="Proteomes" id="UP000240708">
    <property type="component" value="Unassembled WGS sequence"/>
</dbReference>
<keyword evidence="2" id="KW-0963">Cytoplasm</keyword>
<dbReference type="GO" id="GO:0006729">
    <property type="term" value="P:tetrahydrobiopterin biosynthetic process"/>
    <property type="evidence" value="ECO:0007669"/>
    <property type="project" value="TreeGrafter"/>
</dbReference>